<evidence type="ECO:0000256" key="2">
    <source>
        <dbReference type="ARBA" id="ARBA00023125"/>
    </source>
</evidence>
<evidence type="ECO:0000259" key="5">
    <source>
        <dbReference type="PROSITE" id="PS50977"/>
    </source>
</evidence>
<dbReference type="PANTHER" id="PTHR30055:SF234">
    <property type="entry name" value="HTH-TYPE TRANSCRIPTIONAL REGULATOR BETI"/>
    <property type="match status" value="1"/>
</dbReference>
<dbReference type="RefSeq" id="WP_066509276.1">
    <property type="nucleotide sequence ID" value="NZ_LNCU01000081.1"/>
</dbReference>
<comment type="caution">
    <text evidence="6">The sequence shown here is derived from an EMBL/GenBank/DDBJ whole genome shotgun (WGS) entry which is preliminary data.</text>
</comment>
<evidence type="ECO:0000256" key="4">
    <source>
        <dbReference type="PROSITE-ProRule" id="PRU00335"/>
    </source>
</evidence>
<reference evidence="6 7" key="1">
    <citation type="submission" date="2015-11" db="EMBL/GenBank/DDBJ databases">
        <title>Draft Genome Sequence of the Strain BR 10303 (Bradyrhizobium sp.) isolated from nodules of Centrolobium paraense.</title>
        <authorList>
            <person name="Zelli J.E."/>
            <person name="Simoes-Araujo J.L."/>
            <person name="Barauna A.C."/>
            <person name="Silva K."/>
        </authorList>
    </citation>
    <scope>NUCLEOTIDE SEQUENCE [LARGE SCALE GENOMIC DNA]</scope>
    <source>
        <strain evidence="6 7">BR 10303</strain>
    </source>
</reference>
<gene>
    <name evidence="6" type="ORF">AS156_09680</name>
</gene>
<dbReference type="InterPro" id="IPR001647">
    <property type="entry name" value="HTH_TetR"/>
</dbReference>
<dbReference type="InterPro" id="IPR050109">
    <property type="entry name" value="HTH-type_TetR-like_transc_reg"/>
</dbReference>
<evidence type="ECO:0000256" key="3">
    <source>
        <dbReference type="ARBA" id="ARBA00023163"/>
    </source>
</evidence>
<keyword evidence="2 4" id="KW-0238">DNA-binding</keyword>
<feature type="DNA-binding region" description="H-T-H motif" evidence="4">
    <location>
        <begin position="36"/>
        <end position="55"/>
    </location>
</feature>
<dbReference type="SUPFAM" id="SSF46689">
    <property type="entry name" value="Homeodomain-like"/>
    <property type="match status" value="1"/>
</dbReference>
<dbReference type="AlphaFoldDB" id="A0A120FLW5"/>
<keyword evidence="7" id="KW-1185">Reference proteome</keyword>
<dbReference type="PRINTS" id="PR00455">
    <property type="entry name" value="HTHTETR"/>
</dbReference>
<dbReference type="Gene3D" id="1.10.357.10">
    <property type="entry name" value="Tetracycline Repressor, domain 2"/>
    <property type="match status" value="1"/>
</dbReference>
<dbReference type="PROSITE" id="PS50977">
    <property type="entry name" value="HTH_TETR_2"/>
    <property type="match status" value="1"/>
</dbReference>
<organism evidence="6 7">
    <name type="scientific">Bradyrhizobium macuxiense</name>
    <dbReference type="NCBI Taxonomy" id="1755647"/>
    <lineage>
        <taxon>Bacteria</taxon>
        <taxon>Pseudomonadati</taxon>
        <taxon>Pseudomonadota</taxon>
        <taxon>Alphaproteobacteria</taxon>
        <taxon>Hyphomicrobiales</taxon>
        <taxon>Nitrobacteraceae</taxon>
        <taxon>Bradyrhizobium</taxon>
    </lineage>
</organism>
<dbReference type="OrthoDB" id="2356263at2"/>
<dbReference type="SUPFAM" id="SSF48498">
    <property type="entry name" value="Tetracyclin repressor-like, C-terminal domain"/>
    <property type="match status" value="1"/>
</dbReference>
<proteinExistence type="predicted"/>
<name>A0A120FLW5_9BRAD</name>
<evidence type="ECO:0000313" key="6">
    <source>
        <dbReference type="EMBL" id="KWV52897.1"/>
    </source>
</evidence>
<dbReference type="EMBL" id="LNCU01000081">
    <property type="protein sequence ID" value="KWV52897.1"/>
    <property type="molecule type" value="Genomic_DNA"/>
</dbReference>
<dbReference type="Pfam" id="PF00440">
    <property type="entry name" value="TetR_N"/>
    <property type="match status" value="1"/>
</dbReference>
<dbReference type="InterPro" id="IPR009057">
    <property type="entry name" value="Homeodomain-like_sf"/>
</dbReference>
<dbReference type="Gene3D" id="1.10.10.60">
    <property type="entry name" value="Homeodomain-like"/>
    <property type="match status" value="1"/>
</dbReference>
<accession>A0A120FLW5</accession>
<evidence type="ECO:0000313" key="7">
    <source>
        <dbReference type="Proteomes" id="UP000057737"/>
    </source>
</evidence>
<dbReference type="Proteomes" id="UP000057737">
    <property type="component" value="Unassembled WGS sequence"/>
</dbReference>
<keyword evidence="1" id="KW-0805">Transcription regulation</keyword>
<dbReference type="GO" id="GO:0000976">
    <property type="term" value="F:transcription cis-regulatory region binding"/>
    <property type="evidence" value="ECO:0007669"/>
    <property type="project" value="TreeGrafter"/>
</dbReference>
<dbReference type="GO" id="GO:0003700">
    <property type="term" value="F:DNA-binding transcription factor activity"/>
    <property type="evidence" value="ECO:0007669"/>
    <property type="project" value="TreeGrafter"/>
</dbReference>
<dbReference type="InterPro" id="IPR036271">
    <property type="entry name" value="Tet_transcr_reg_TetR-rel_C_sf"/>
</dbReference>
<dbReference type="PANTHER" id="PTHR30055">
    <property type="entry name" value="HTH-TYPE TRANSCRIPTIONAL REGULATOR RUTR"/>
    <property type="match status" value="1"/>
</dbReference>
<keyword evidence="3" id="KW-0804">Transcription</keyword>
<protein>
    <submittedName>
        <fullName evidence="6">Transcriptional regulator</fullName>
    </submittedName>
</protein>
<feature type="domain" description="HTH tetR-type" evidence="5">
    <location>
        <begin position="13"/>
        <end position="73"/>
    </location>
</feature>
<evidence type="ECO:0000256" key="1">
    <source>
        <dbReference type="ARBA" id="ARBA00023015"/>
    </source>
</evidence>
<sequence length="206" mass="22536">MQTRESRKKAVSRHKRELILDAARSVFAEEGLEGASLRAIATRAGYTPAALYFHFDSKEAIYAEVLRQSLASLGEAVSAAVATTRAARQRLHSAGMAFFRYYADNPRDLDLGFYLFRGGMKPAGLGHDRDRELNAALEAALHPIAEAAEALGASRQKANTVMVDCFAHATGLLLLLHTGRIRMFGASAPDLMDAYLRDKIAQLVKE</sequence>